<feature type="region of interest" description="Disordered" evidence="1">
    <location>
        <begin position="368"/>
        <end position="424"/>
    </location>
</feature>
<proteinExistence type="predicted"/>
<evidence type="ECO:0000256" key="1">
    <source>
        <dbReference type="SAM" id="MobiDB-lite"/>
    </source>
</evidence>
<sequence>MAEKANIGLGAGDAGAWVTIGGKDVDRSANWAGYGHHDSSDMAANRAIGDDDGRYDPNSDADGILKGAAPFANSGYNSGLNPFYRESEGWLHWFHLVQARYAFSGGTSDIPALKKEDEMDRLYNLQASMQLNHLVGAAQRISNALPKVRQAHSDQQQATQRLAGCWQGSSGETAQDKLAKLNTWAEDVSDELEPLPDILCTAVDEIKSCLQRKADAFAKFQGIHRINGVDMTNGNSHGIGINLRDDDDAASENDDVSMIINYAARRGVGDHARARIQVLADNGVFGPNRGGLLHYLPNMTDSSTMADGSGCGMTVFDDKAQALCVVWRNHFRESAEGYFKAYSNLCHETDVAIQGYLKVVTDALNSFGHIRKPPQPDTPGNETPSPGPSTPAGPAPGPASTTPSTVTPATPTTVTPTVPSATIPSATQFNPAQILSTLASQASQTVQQGLTQTLQQGLSQIQNIAQQGLGSLGGNISGLGSQLSGAGSQLTDVKNLPGSKELANLSALGGNLTVTQSPNGTITAKVTGPDGKPQEYSMGIKDGVPFLKPGPDEAGEPAATGPSDEKGSNSGGARSSGPGGASAAGSSAQSLTPAPSGTATPGSVPGHAVEPRVENSNTGSGGGTNAPAAPGMPMSGMPHPPGGGGKSAPDAERPPSGIVPPKPLWTTVPGAGGQIPDGPPADGPGPELATVGPLGGSVPQSRTVGPELATVGPLESVPSPGPSQMTTTSDPSTPAATRPSTAGVKIEIDTGDAK</sequence>
<feature type="compositionally biased region" description="Polar residues" evidence="1">
    <location>
        <begin position="589"/>
        <end position="601"/>
    </location>
</feature>
<feature type="compositionally biased region" description="Low complexity" evidence="1">
    <location>
        <begin position="726"/>
        <end position="742"/>
    </location>
</feature>
<protein>
    <submittedName>
        <fullName evidence="2">Uncharacterized protein YukE</fullName>
    </submittedName>
</protein>
<evidence type="ECO:0000313" key="2">
    <source>
        <dbReference type="EMBL" id="MDR7171230.1"/>
    </source>
</evidence>
<gene>
    <name evidence="2" type="ORF">J2W56_004989</name>
</gene>
<feature type="region of interest" description="Disordered" evidence="1">
    <location>
        <begin position="511"/>
        <end position="754"/>
    </location>
</feature>
<accession>A0ABU1XKY6</accession>
<dbReference type="InterPro" id="IPR036689">
    <property type="entry name" value="ESAT-6-like_sf"/>
</dbReference>
<reference evidence="2 3" key="1">
    <citation type="submission" date="2023-07" db="EMBL/GenBank/DDBJ databases">
        <title>Sorghum-associated microbial communities from plants grown in Nebraska, USA.</title>
        <authorList>
            <person name="Schachtman D."/>
        </authorList>
    </citation>
    <scope>NUCLEOTIDE SEQUENCE [LARGE SCALE GENOMIC DNA]</scope>
    <source>
        <strain evidence="2 3">4272</strain>
    </source>
</reference>
<dbReference type="RefSeq" id="WP_310405951.1">
    <property type="nucleotide sequence ID" value="NZ_JAVDWW010000008.1"/>
</dbReference>
<feature type="compositionally biased region" description="Low complexity" evidence="1">
    <location>
        <begin position="625"/>
        <end position="637"/>
    </location>
</feature>
<comment type="caution">
    <text evidence="2">The sequence shown here is derived from an EMBL/GenBank/DDBJ whole genome shotgun (WGS) entry which is preliminary data.</text>
</comment>
<feature type="compositionally biased region" description="Pro residues" evidence="1">
    <location>
        <begin position="385"/>
        <end position="397"/>
    </location>
</feature>
<feature type="compositionally biased region" description="Low complexity" evidence="1">
    <location>
        <begin position="398"/>
        <end position="424"/>
    </location>
</feature>
<dbReference type="EMBL" id="JAVDWW010000008">
    <property type="protein sequence ID" value="MDR7171230.1"/>
    <property type="molecule type" value="Genomic_DNA"/>
</dbReference>
<feature type="compositionally biased region" description="Polar residues" evidence="1">
    <location>
        <begin position="512"/>
        <end position="524"/>
    </location>
</feature>
<dbReference type="Proteomes" id="UP001251217">
    <property type="component" value="Unassembled WGS sequence"/>
</dbReference>
<evidence type="ECO:0000313" key="3">
    <source>
        <dbReference type="Proteomes" id="UP001251217"/>
    </source>
</evidence>
<dbReference type="Gene3D" id="1.10.287.1060">
    <property type="entry name" value="ESAT-6-like"/>
    <property type="match status" value="1"/>
</dbReference>
<name>A0ABU1XKY6_9NOCA</name>
<organism evidence="2 3">
    <name type="scientific">Nocardia kruczakiae</name>
    <dbReference type="NCBI Taxonomy" id="261477"/>
    <lineage>
        <taxon>Bacteria</taxon>
        <taxon>Bacillati</taxon>
        <taxon>Actinomycetota</taxon>
        <taxon>Actinomycetes</taxon>
        <taxon>Mycobacteriales</taxon>
        <taxon>Nocardiaceae</taxon>
        <taxon>Nocardia</taxon>
    </lineage>
</organism>
<keyword evidence="3" id="KW-1185">Reference proteome</keyword>
<dbReference type="SUPFAM" id="SSF140453">
    <property type="entry name" value="EsxAB dimer-like"/>
    <property type="match status" value="1"/>
</dbReference>